<comment type="caution">
    <text evidence="14">The sequence shown here is derived from an EMBL/GenBank/DDBJ whole genome shotgun (WGS) entry which is preliminary data.</text>
</comment>
<dbReference type="RefSeq" id="WP_236119504.1">
    <property type="nucleotide sequence ID" value="NZ_JAKGSI010000004.1"/>
</dbReference>
<dbReference type="PANTHER" id="PTHR10196:SF69">
    <property type="entry name" value="GLYCEROL KINASE"/>
    <property type="match status" value="1"/>
</dbReference>
<feature type="binding site" evidence="10">
    <location>
        <position position="419"/>
    </location>
    <ligand>
        <name>ATP</name>
        <dbReference type="ChEBI" id="CHEBI:30616"/>
    </ligand>
</feature>
<evidence type="ECO:0000313" key="15">
    <source>
        <dbReference type="Proteomes" id="UP001139336"/>
    </source>
</evidence>
<evidence type="ECO:0000256" key="9">
    <source>
        <dbReference type="ARBA" id="ARBA00054633"/>
    </source>
</evidence>
<keyword evidence="4 10" id="KW-0547">Nucleotide-binding</keyword>
<feature type="domain" description="Carbohydrate kinase FGGY N-terminal" evidence="12">
    <location>
        <begin position="5"/>
        <end position="259"/>
    </location>
</feature>
<evidence type="ECO:0000256" key="5">
    <source>
        <dbReference type="ARBA" id="ARBA00022777"/>
    </source>
</evidence>
<dbReference type="InterPro" id="IPR018484">
    <property type="entry name" value="FGGY_N"/>
</dbReference>
<dbReference type="PANTHER" id="PTHR10196">
    <property type="entry name" value="SUGAR KINASE"/>
    <property type="match status" value="1"/>
</dbReference>
<feature type="binding site" evidence="10">
    <location>
        <position position="274"/>
    </location>
    <ligand>
        <name>ATP</name>
        <dbReference type="ChEBI" id="CHEBI:30616"/>
    </ligand>
</feature>
<dbReference type="GO" id="GO:0005829">
    <property type="term" value="C:cytosol"/>
    <property type="evidence" value="ECO:0007669"/>
    <property type="project" value="UniProtKB-ARBA"/>
</dbReference>
<dbReference type="NCBIfam" id="NF000756">
    <property type="entry name" value="PRK00047.1"/>
    <property type="match status" value="1"/>
</dbReference>
<dbReference type="FunFam" id="3.30.420.40:FF:000007">
    <property type="entry name" value="Glycerol kinase"/>
    <property type="match status" value="1"/>
</dbReference>
<dbReference type="FunFam" id="3.30.420.40:FF:000008">
    <property type="entry name" value="Glycerol kinase"/>
    <property type="match status" value="1"/>
</dbReference>
<reference evidence="14" key="1">
    <citation type="submission" date="2022-01" db="EMBL/GenBank/DDBJ databases">
        <title>Corynebacterium sp. nov isolated from isolated from the feces of the greater white-fronted geese (Anser albifrons) at Poyang Lake, PR China.</title>
        <authorList>
            <person name="Liu Q."/>
        </authorList>
    </citation>
    <scope>NUCLEOTIDE SEQUENCE</scope>
    <source>
        <strain evidence="14">JCM 32435</strain>
    </source>
</reference>
<evidence type="ECO:0000256" key="1">
    <source>
        <dbReference type="ARBA" id="ARBA00005190"/>
    </source>
</evidence>
<feature type="binding site" evidence="10">
    <location>
        <position position="322"/>
    </location>
    <ligand>
        <name>ATP</name>
        <dbReference type="ChEBI" id="CHEBI:30616"/>
    </ligand>
</feature>
<feature type="binding site" evidence="10">
    <location>
        <position position="135"/>
    </location>
    <ligand>
        <name>sn-glycerol 3-phosphate</name>
        <dbReference type="ChEBI" id="CHEBI:57597"/>
    </ligand>
</feature>
<evidence type="ECO:0000256" key="6">
    <source>
        <dbReference type="ARBA" id="ARBA00022798"/>
    </source>
</evidence>
<feature type="binding site" evidence="10">
    <location>
        <position position="318"/>
    </location>
    <ligand>
        <name>ATP</name>
        <dbReference type="ChEBI" id="CHEBI:30616"/>
    </ligand>
</feature>
<dbReference type="Pfam" id="PF02782">
    <property type="entry name" value="FGGY_C"/>
    <property type="match status" value="1"/>
</dbReference>
<protein>
    <recommendedName>
        <fullName evidence="10">Glycerol kinase</fullName>
        <ecNumber evidence="10">2.7.1.30</ecNumber>
    </recommendedName>
    <alternativeName>
        <fullName evidence="10">ATP:glycerol 3-phosphotransferase</fullName>
    </alternativeName>
    <alternativeName>
        <fullName evidence="10">Glycerokinase</fullName>
        <shortName evidence="10">GK</shortName>
    </alternativeName>
</protein>
<comment type="similarity">
    <text evidence="2 10 11">Belongs to the FGGY kinase family.</text>
</comment>
<dbReference type="PROSITE" id="PS00445">
    <property type="entry name" value="FGGY_KINASES_2"/>
    <property type="match status" value="1"/>
</dbReference>
<dbReference type="SUPFAM" id="SSF53067">
    <property type="entry name" value="Actin-like ATPase domain"/>
    <property type="match status" value="2"/>
</dbReference>
<dbReference type="AlphaFoldDB" id="A0A9X1U107"/>
<feature type="binding site" evidence="10">
    <location>
        <position position="14"/>
    </location>
    <ligand>
        <name>ATP</name>
        <dbReference type="ChEBI" id="CHEBI:30616"/>
    </ligand>
</feature>
<feature type="binding site" evidence="10">
    <location>
        <position position="252"/>
    </location>
    <ligand>
        <name>glycerol</name>
        <dbReference type="ChEBI" id="CHEBI:17754"/>
    </ligand>
</feature>
<evidence type="ECO:0000256" key="7">
    <source>
        <dbReference type="ARBA" id="ARBA00022840"/>
    </source>
</evidence>
<dbReference type="NCBIfam" id="TIGR01311">
    <property type="entry name" value="glycerol_kin"/>
    <property type="match status" value="1"/>
</dbReference>
<dbReference type="InterPro" id="IPR043129">
    <property type="entry name" value="ATPase_NBD"/>
</dbReference>
<dbReference type="InterPro" id="IPR018485">
    <property type="entry name" value="FGGY_C"/>
</dbReference>
<evidence type="ECO:0000256" key="11">
    <source>
        <dbReference type="RuleBase" id="RU003733"/>
    </source>
</evidence>
<evidence type="ECO:0000313" key="14">
    <source>
        <dbReference type="EMBL" id="MCF4007369.1"/>
    </source>
</evidence>
<comment type="catalytic activity">
    <reaction evidence="8 10">
        <text>glycerol + ATP = sn-glycerol 3-phosphate + ADP + H(+)</text>
        <dbReference type="Rhea" id="RHEA:21644"/>
        <dbReference type="ChEBI" id="CHEBI:15378"/>
        <dbReference type="ChEBI" id="CHEBI:17754"/>
        <dbReference type="ChEBI" id="CHEBI:30616"/>
        <dbReference type="ChEBI" id="CHEBI:57597"/>
        <dbReference type="ChEBI" id="CHEBI:456216"/>
        <dbReference type="EC" id="2.7.1.30"/>
    </reaction>
</comment>
<evidence type="ECO:0000256" key="10">
    <source>
        <dbReference type="HAMAP-Rule" id="MF_00186"/>
    </source>
</evidence>
<sequence length="517" mass="56664">MSTKYVAAIDQGTTSTRCIIFDHDGNQVAVGQFEHEQIFPERGWVEHDPQEIWDNVRRAVGAALADSDVGREDIAAVGITNQRETTIVWDKNTGEPVYNAIVWQDTRTTGICKELGGAEGATKWHDTTGLLLNSYPAGPKIKWILDNVEGARERAEAGDLLFGTIDTWVLWNLTGGADGDEGEPALHATDVTNASRTCLMNLRTLEWDEDICKAMGIPMSMLPEIRPSVGDFRKVRARGSLGGVPIRAILGDQQSAMFGQGCFRPGEAKNTYGTGLFLLLNTGTTPKWSDNGLLTTVCYQVEGEKPVYALEGSVAIGGSLVQWLRDSLQIIPNAASVENLAREVKDNGGVYIVPAFSGLFAPRWRPDARGVIVGLTRFANRKHLARAVLEATAYQTREVADAMVADSGVEITELRVDGGMTMNELLMQFQADILGTKVVRPKNIETTAAGAAYAAGLSIGYWDSLEVLREQSSGDTTWKPKMEREEAEHLFSEWNRAVERTYNWEEDAGQPEVQPEA</sequence>
<dbReference type="EMBL" id="JAKGSI010000004">
    <property type="protein sequence ID" value="MCF4007369.1"/>
    <property type="molecule type" value="Genomic_DNA"/>
</dbReference>
<organism evidence="14 15">
    <name type="scientific">Corynebacterium uropygiale</name>
    <dbReference type="NCBI Taxonomy" id="1775911"/>
    <lineage>
        <taxon>Bacteria</taxon>
        <taxon>Bacillati</taxon>
        <taxon>Actinomycetota</taxon>
        <taxon>Actinomycetes</taxon>
        <taxon>Mycobacteriales</taxon>
        <taxon>Corynebacteriaceae</taxon>
        <taxon>Corynebacterium</taxon>
    </lineage>
</organism>
<evidence type="ECO:0000259" key="13">
    <source>
        <dbReference type="Pfam" id="PF02782"/>
    </source>
</evidence>
<dbReference type="CDD" id="cd07769">
    <property type="entry name" value="ASKHA_NBD_FGGY_GK"/>
    <property type="match status" value="1"/>
</dbReference>
<feature type="binding site" evidence="10">
    <location>
        <position position="135"/>
    </location>
    <ligand>
        <name>glycerol</name>
        <dbReference type="ChEBI" id="CHEBI:17754"/>
    </ligand>
</feature>
<feature type="binding site" evidence="10">
    <location>
        <position position="84"/>
    </location>
    <ligand>
        <name>glycerol</name>
        <dbReference type="ChEBI" id="CHEBI:17754"/>
    </ligand>
</feature>
<dbReference type="GO" id="GO:0006072">
    <property type="term" value="P:glycerol-3-phosphate metabolic process"/>
    <property type="evidence" value="ECO:0007669"/>
    <property type="project" value="InterPro"/>
</dbReference>
<dbReference type="InterPro" id="IPR018483">
    <property type="entry name" value="Carb_kinase_FGGY_CS"/>
</dbReference>
<feature type="binding site" evidence="10">
    <location>
        <position position="13"/>
    </location>
    <ligand>
        <name>ATP</name>
        <dbReference type="ChEBI" id="CHEBI:30616"/>
    </ligand>
</feature>
<dbReference type="EC" id="2.7.1.30" evidence="10"/>
<keyword evidence="6 10" id="KW-0319">Glycerol metabolism</keyword>
<keyword evidence="15" id="KW-1185">Reference proteome</keyword>
<feature type="binding site" evidence="10">
    <location>
        <position position="15"/>
    </location>
    <ligand>
        <name>ATP</name>
        <dbReference type="ChEBI" id="CHEBI:30616"/>
    </ligand>
</feature>
<feature type="binding site" evidence="10">
    <location>
        <position position="252"/>
    </location>
    <ligand>
        <name>sn-glycerol 3-phosphate</name>
        <dbReference type="ChEBI" id="CHEBI:57597"/>
    </ligand>
</feature>
<dbReference type="InterPro" id="IPR000577">
    <property type="entry name" value="Carb_kinase_FGGY"/>
</dbReference>
<feature type="binding site" evidence="10">
    <location>
        <position position="17"/>
    </location>
    <ligand>
        <name>ADP</name>
        <dbReference type="ChEBI" id="CHEBI:456216"/>
    </ligand>
</feature>
<comment type="function">
    <text evidence="9 10">Key enzyme in the regulation of glycerol uptake and metabolism. Catalyzes the phosphorylation of glycerol to yield sn-glycerol 3-phosphate.</text>
</comment>
<feature type="binding site" evidence="10">
    <location>
        <position position="13"/>
    </location>
    <ligand>
        <name>sn-glycerol 3-phosphate</name>
        <dbReference type="ChEBI" id="CHEBI:57597"/>
    </ligand>
</feature>
<evidence type="ECO:0000256" key="8">
    <source>
        <dbReference type="ARBA" id="ARBA00052101"/>
    </source>
</evidence>
<dbReference type="HAMAP" id="MF_00186">
    <property type="entry name" value="Glycerol_kin"/>
    <property type="match status" value="1"/>
</dbReference>
<name>A0A9X1U107_9CORY</name>
<feature type="binding site" evidence="10">
    <location>
        <position position="84"/>
    </location>
    <ligand>
        <name>sn-glycerol 3-phosphate</name>
        <dbReference type="ChEBI" id="CHEBI:57597"/>
    </ligand>
</feature>
<evidence type="ECO:0000256" key="3">
    <source>
        <dbReference type="ARBA" id="ARBA00022679"/>
    </source>
</evidence>
<feature type="binding site" evidence="10">
    <location>
        <position position="318"/>
    </location>
    <ligand>
        <name>ADP</name>
        <dbReference type="ChEBI" id="CHEBI:456216"/>
    </ligand>
</feature>
<dbReference type="GO" id="GO:0004370">
    <property type="term" value="F:glycerol kinase activity"/>
    <property type="evidence" value="ECO:0007669"/>
    <property type="project" value="UniProtKB-UniRule"/>
</dbReference>
<dbReference type="Pfam" id="PF00370">
    <property type="entry name" value="FGGY_N"/>
    <property type="match status" value="1"/>
</dbReference>
<proteinExistence type="inferred from homology"/>
<feature type="binding site" evidence="10">
    <location>
        <position position="274"/>
    </location>
    <ligand>
        <name>ADP</name>
        <dbReference type="ChEBI" id="CHEBI:456216"/>
    </ligand>
</feature>
<evidence type="ECO:0000256" key="2">
    <source>
        <dbReference type="ARBA" id="ARBA00009156"/>
    </source>
</evidence>
<feature type="binding site" evidence="10">
    <location>
        <position position="13"/>
    </location>
    <ligand>
        <name>ADP</name>
        <dbReference type="ChEBI" id="CHEBI:456216"/>
    </ligand>
</feature>
<dbReference type="PIRSF" id="PIRSF000538">
    <property type="entry name" value="GlpK"/>
    <property type="match status" value="1"/>
</dbReference>
<keyword evidence="5 10" id="KW-0418">Kinase</keyword>
<evidence type="ECO:0000256" key="4">
    <source>
        <dbReference type="ARBA" id="ARBA00022741"/>
    </source>
</evidence>
<keyword evidence="7 10" id="KW-0067">ATP-binding</keyword>
<dbReference type="InterPro" id="IPR005999">
    <property type="entry name" value="Glycerol_kin"/>
</dbReference>
<dbReference type="Gene3D" id="3.30.420.40">
    <property type="match status" value="2"/>
</dbReference>
<gene>
    <name evidence="10 14" type="primary">glpK</name>
    <name evidence="14" type="ORF">L1O03_09330</name>
</gene>
<comment type="pathway">
    <text evidence="1 10">Polyol metabolism; glycerol degradation via glycerol kinase pathway; sn-glycerol 3-phosphate from glycerol: step 1/1.</text>
</comment>
<feature type="binding site" evidence="10">
    <location>
        <position position="423"/>
    </location>
    <ligand>
        <name>ADP</name>
        <dbReference type="ChEBI" id="CHEBI:456216"/>
    </ligand>
</feature>
<feature type="domain" description="Carbohydrate kinase FGGY C-terminal" evidence="13">
    <location>
        <begin position="269"/>
        <end position="457"/>
    </location>
</feature>
<dbReference type="Proteomes" id="UP001139336">
    <property type="component" value="Unassembled WGS sequence"/>
</dbReference>
<evidence type="ECO:0000259" key="12">
    <source>
        <dbReference type="Pfam" id="PF00370"/>
    </source>
</evidence>
<accession>A0A9X1U107</accession>
<dbReference type="GO" id="GO:0005524">
    <property type="term" value="F:ATP binding"/>
    <property type="evidence" value="ECO:0007669"/>
    <property type="project" value="UniProtKB-UniRule"/>
</dbReference>
<feature type="binding site" evidence="10">
    <location>
        <position position="419"/>
    </location>
    <ligand>
        <name>ADP</name>
        <dbReference type="ChEBI" id="CHEBI:456216"/>
    </ligand>
</feature>
<feature type="binding site" evidence="10">
    <location>
        <position position="83"/>
    </location>
    <ligand>
        <name>sn-glycerol 3-phosphate</name>
        <dbReference type="ChEBI" id="CHEBI:57597"/>
    </ligand>
</feature>
<feature type="binding site" evidence="10">
    <location>
        <position position="253"/>
    </location>
    <ligand>
        <name>glycerol</name>
        <dbReference type="ChEBI" id="CHEBI:17754"/>
    </ligand>
</feature>
<dbReference type="GO" id="GO:0019563">
    <property type="term" value="P:glycerol catabolic process"/>
    <property type="evidence" value="ECO:0007669"/>
    <property type="project" value="UniProtKB-UniRule"/>
</dbReference>
<keyword evidence="3 10" id="KW-0808">Transferase</keyword>
<feature type="binding site" evidence="10">
    <location>
        <position position="83"/>
    </location>
    <ligand>
        <name>glycerol</name>
        <dbReference type="ChEBI" id="CHEBI:17754"/>
    </ligand>
</feature>
<comment type="activity regulation">
    <text evidence="10">Inhibited by fructose 1,6-bisphosphate (FBP).</text>
</comment>